<dbReference type="AlphaFoldDB" id="A0A917I1Y7"/>
<dbReference type="SUPFAM" id="SSF46626">
    <property type="entry name" value="Cytochrome c"/>
    <property type="match status" value="1"/>
</dbReference>
<dbReference type="Pfam" id="PF13287">
    <property type="entry name" value="Fn3_assoc"/>
    <property type="match status" value="1"/>
</dbReference>
<dbReference type="Proteomes" id="UP000660862">
    <property type="component" value="Unassembled WGS sequence"/>
</dbReference>
<evidence type="ECO:0000256" key="1">
    <source>
        <dbReference type="SAM" id="Phobius"/>
    </source>
</evidence>
<keyword evidence="1" id="KW-0472">Membrane</keyword>
<proteinExistence type="predicted"/>
<dbReference type="GO" id="GO:0009055">
    <property type="term" value="F:electron transfer activity"/>
    <property type="evidence" value="ECO:0007669"/>
    <property type="project" value="InterPro"/>
</dbReference>
<dbReference type="InterPro" id="IPR036909">
    <property type="entry name" value="Cyt_c-like_dom_sf"/>
</dbReference>
<dbReference type="PANTHER" id="PTHR35889:SF3">
    <property type="entry name" value="F-BOX DOMAIN-CONTAINING PROTEIN"/>
    <property type="match status" value="1"/>
</dbReference>
<keyword evidence="1" id="KW-0812">Transmembrane</keyword>
<dbReference type="SUPFAM" id="SSF52047">
    <property type="entry name" value="RNI-like"/>
    <property type="match status" value="1"/>
</dbReference>
<feature type="transmembrane region" description="Helical" evidence="1">
    <location>
        <begin position="7"/>
        <end position="24"/>
    </location>
</feature>
<dbReference type="RefSeq" id="WP_188508346.1">
    <property type="nucleotide sequence ID" value="NZ_BMER01000006.1"/>
</dbReference>
<dbReference type="Gene3D" id="3.80.10.10">
    <property type="entry name" value="Ribonuclease Inhibitor"/>
    <property type="match status" value="1"/>
</dbReference>
<feature type="transmembrane region" description="Helical" evidence="1">
    <location>
        <begin position="73"/>
        <end position="97"/>
    </location>
</feature>
<keyword evidence="5" id="KW-1185">Reference proteome</keyword>
<evidence type="ECO:0000259" key="3">
    <source>
        <dbReference type="Pfam" id="PF09990"/>
    </source>
</evidence>
<comment type="caution">
    <text evidence="4">The sequence shown here is derived from an EMBL/GenBank/DDBJ whole genome shotgun (WGS) entry which is preliminary data.</text>
</comment>
<dbReference type="Pfam" id="PF07635">
    <property type="entry name" value="PSCyt1"/>
    <property type="match status" value="1"/>
</dbReference>
<dbReference type="PANTHER" id="PTHR35889">
    <property type="entry name" value="CYCLOINULO-OLIGOSACCHARIDE FRUCTANOTRANSFERASE-RELATED"/>
    <property type="match status" value="1"/>
</dbReference>
<evidence type="ECO:0000313" key="5">
    <source>
        <dbReference type="Proteomes" id="UP000660862"/>
    </source>
</evidence>
<dbReference type="InterPro" id="IPR026876">
    <property type="entry name" value="Fn3_assoc_repeat"/>
</dbReference>
<dbReference type="Pfam" id="PF09990">
    <property type="entry name" value="DUF2231"/>
    <property type="match status" value="1"/>
</dbReference>
<protein>
    <recommendedName>
        <fullName evidence="6">Cytochrome c domain-containing protein</fullName>
    </recommendedName>
</protein>
<dbReference type="InterPro" id="IPR011429">
    <property type="entry name" value="Cyt_c_Planctomycete-type"/>
</dbReference>
<feature type="transmembrane region" description="Helical" evidence="1">
    <location>
        <begin position="139"/>
        <end position="158"/>
    </location>
</feature>
<evidence type="ECO:0000259" key="2">
    <source>
        <dbReference type="Pfam" id="PF07635"/>
    </source>
</evidence>
<feature type="transmembrane region" description="Helical" evidence="1">
    <location>
        <begin position="109"/>
        <end position="127"/>
    </location>
</feature>
<organism evidence="4 5">
    <name type="scientific">Parapedobacter pyrenivorans</name>
    <dbReference type="NCBI Taxonomy" id="1305674"/>
    <lineage>
        <taxon>Bacteria</taxon>
        <taxon>Pseudomonadati</taxon>
        <taxon>Bacteroidota</taxon>
        <taxon>Sphingobacteriia</taxon>
        <taxon>Sphingobacteriales</taxon>
        <taxon>Sphingobacteriaceae</taxon>
        <taxon>Parapedobacter</taxon>
    </lineage>
</organism>
<reference evidence="4" key="2">
    <citation type="submission" date="2020-09" db="EMBL/GenBank/DDBJ databases">
        <authorList>
            <person name="Sun Q."/>
            <person name="Zhou Y."/>
        </authorList>
    </citation>
    <scope>NUCLEOTIDE SEQUENCE</scope>
    <source>
        <strain evidence="4">CGMCC 1.12195</strain>
    </source>
</reference>
<feature type="domain" description="Cytochrome C Planctomycete-type" evidence="2">
    <location>
        <begin position="199"/>
        <end position="258"/>
    </location>
</feature>
<reference evidence="4" key="1">
    <citation type="journal article" date="2014" name="Int. J. Syst. Evol. Microbiol.">
        <title>Complete genome sequence of Corynebacterium casei LMG S-19264T (=DSM 44701T), isolated from a smear-ripened cheese.</title>
        <authorList>
            <consortium name="US DOE Joint Genome Institute (JGI-PGF)"/>
            <person name="Walter F."/>
            <person name="Albersmeier A."/>
            <person name="Kalinowski J."/>
            <person name="Ruckert C."/>
        </authorList>
    </citation>
    <scope>NUCLEOTIDE SEQUENCE</scope>
    <source>
        <strain evidence="4">CGMCC 1.12195</strain>
    </source>
</reference>
<name>A0A917I1Y7_9SPHI</name>
<keyword evidence="1" id="KW-1133">Transmembrane helix</keyword>
<sequence length="718" mass="79442">MKATYWRFNLLVGLNCFIVFFLLVEHLIKVPSGIQVIGRMHPMLLHFPIVLLVLTGLFVNFPKRFQESVSISVLIRELLFVSALTSALTVIMGLLLAREGGYDGREFQWHKWIGVAISFVSWGLLWIQANQHKLHRYFFVGATNLCLVLVLIAGHFGASLTHGADFVLSPLRSGDAKAFDLEHAKVFEDAVLPIFKAKCLSCHNPSKPKGDLVLSDSASILKGGENGPLLLGGGTTESLLIQRLSLDISHEHHMPPEGKPQLTAEELALLEAWVANGAQFGLPVATLRADDTLMLAIQAIYQVEEEEHFDFPSADEASIKKLASPYRVIRSVANGSPALAVSFYGTSFYNQQSLSDLKPIVQQIVTLNLSGMPIDKKDLEMLKSFSNLRKVNLNNTPLDDEGIALLNAVPTLKSVSLSGTGVTVEGAKSLLANEAIQKLYVWNTAINTEEVGQLAASYPTKYIEGGFVSDETSLLPLTTPQVTPARTFFRDNLEISLSHAIPGVEIRYSLDGSEPDSITGTLFDNPIVIDRAQKLRMKAYKKGWLPSGIVEREYVKSPNLPDRMELQSRPHYLFPARMELSLMDLESGGDNHADGRWQGYLQSSFATALYFDKPTTIDTLMLSVLQNYAGVTYMPVYPPEHIEIWGGKDSVNTRLLAKVAPDLMKHEHLTRRRLIHCPVKASNVQYLKLVAKPYQNIPAGYPGSGAPAWLFVDEIILK</sequence>
<evidence type="ECO:0008006" key="6">
    <source>
        <dbReference type="Google" id="ProtNLM"/>
    </source>
</evidence>
<gene>
    <name evidence="4" type="ORF">GCM10007415_44780</name>
</gene>
<dbReference type="InterPro" id="IPR032675">
    <property type="entry name" value="LRR_dom_sf"/>
</dbReference>
<evidence type="ECO:0000313" key="4">
    <source>
        <dbReference type="EMBL" id="GGH03622.1"/>
    </source>
</evidence>
<dbReference type="InterPro" id="IPR019251">
    <property type="entry name" value="DUF2231_TM"/>
</dbReference>
<dbReference type="GO" id="GO:0020037">
    <property type="term" value="F:heme binding"/>
    <property type="evidence" value="ECO:0007669"/>
    <property type="project" value="InterPro"/>
</dbReference>
<accession>A0A917I1Y7</accession>
<feature type="transmembrane region" description="Helical" evidence="1">
    <location>
        <begin position="44"/>
        <end position="61"/>
    </location>
</feature>
<feature type="domain" description="DUF2231" evidence="3">
    <location>
        <begin position="40"/>
        <end position="161"/>
    </location>
</feature>
<dbReference type="EMBL" id="BMER01000006">
    <property type="protein sequence ID" value="GGH03622.1"/>
    <property type="molecule type" value="Genomic_DNA"/>
</dbReference>